<protein>
    <submittedName>
        <fullName evidence="3">D-tagatose 3-epimerase</fullName>
        <ecNumber evidence="3">5.3.1.-</ecNumber>
    </submittedName>
</protein>
<dbReference type="STRING" id="311410.LA5095_01305"/>
<dbReference type="RefSeq" id="WP_055113211.1">
    <property type="nucleotide sequence ID" value="NZ_CANKXR010000010.1"/>
</dbReference>
<evidence type="ECO:0000256" key="1">
    <source>
        <dbReference type="ARBA" id="ARBA00023235"/>
    </source>
</evidence>
<dbReference type="InterPro" id="IPR013022">
    <property type="entry name" value="Xyl_isomerase-like_TIM-brl"/>
</dbReference>
<dbReference type="PANTHER" id="PTHR43489">
    <property type="entry name" value="ISOMERASE"/>
    <property type="match status" value="1"/>
</dbReference>
<dbReference type="AlphaFoldDB" id="A0A0M6ZZD2"/>
<evidence type="ECO:0000313" key="4">
    <source>
        <dbReference type="Proteomes" id="UP000049983"/>
    </source>
</evidence>
<dbReference type="GeneID" id="97669936"/>
<dbReference type="InterPro" id="IPR050417">
    <property type="entry name" value="Sugar_Epim/Isomerase"/>
</dbReference>
<dbReference type="PANTHER" id="PTHR43489:SF7">
    <property type="entry name" value="3-DEHYDRO-D-GULOSIDE 4-EPIMERASE-RELATED"/>
    <property type="match status" value="1"/>
</dbReference>
<dbReference type="Proteomes" id="UP000049983">
    <property type="component" value="Unassembled WGS sequence"/>
</dbReference>
<organism evidence="3 4">
    <name type="scientific">Roseibium album</name>
    <dbReference type="NCBI Taxonomy" id="311410"/>
    <lineage>
        <taxon>Bacteria</taxon>
        <taxon>Pseudomonadati</taxon>
        <taxon>Pseudomonadota</taxon>
        <taxon>Alphaproteobacteria</taxon>
        <taxon>Hyphomicrobiales</taxon>
        <taxon>Stappiaceae</taxon>
        <taxon>Roseibium</taxon>
    </lineage>
</organism>
<dbReference type="InterPro" id="IPR036237">
    <property type="entry name" value="Xyl_isomerase-like_sf"/>
</dbReference>
<dbReference type="OrthoDB" id="9801426at2"/>
<reference evidence="4" key="1">
    <citation type="submission" date="2015-07" db="EMBL/GenBank/DDBJ databases">
        <authorList>
            <person name="Rodrigo-Torres Lidia"/>
            <person name="Arahal R.David."/>
        </authorList>
    </citation>
    <scope>NUCLEOTIDE SEQUENCE [LARGE SCALE GENOMIC DNA]</scope>
    <source>
        <strain evidence="4">CECT 5096</strain>
    </source>
</reference>
<sequence>MPRLGLHGLAFTPLWNPGEADRLLPPITAHGVSVIETPLLDPQNYDSTGTRRAAERNGVEIVCSLGLPAEFDIVRNHGDAVDYLGFALQVARDAGAASLSGVTYGTIGKTSGGPVTEAESDAICRLVDRVSQKARTLNMRLGLEPCNRYETHLLNTARQTAGIIERVGAANVFIHLDTYHMNIEEAGMAAGFEDAGEHLGYVHLSESNRGVPGKGTLDWAATFKALADIGYQGTMTLESFVYLAPEIASGLAVWRPVADRPEDVIDIGLPFIVEQAQAAGLDLS</sequence>
<dbReference type="GO" id="GO:0016853">
    <property type="term" value="F:isomerase activity"/>
    <property type="evidence" value="ECO:0007669"/>
    <property type="project" value="UniProtKB-KW"/>
</dbReference>
<keyword evidence="1 3" id="KW-0413">Isomerase</keyword>
<dbReference type="SUPFAM" id="SSF51658">
    <property type="entry name" value="Xylose isomerase-like"/>
    <property type="match status" value="1"/>
</dbReference>
<evidence type="ECO:0000259" key="2">
    <source>
        <dbReference type="Pfam" id="PF01261"/>
    </source>
</evidence>
<dbReference type="EC" id="5.3.1.-" evidence="3"/>
<accession>A0A0M6ZZD2</accession>
<dbReference type="Gene3D" id="3.20.20.150">
    <property type="entry name" value="Divalent-metal-dependent TIM barrel enzymes"/>
    <property type="match status" value="1"/>
</dbReference>
<keyword evidence="4" id="KW-1185">Reference proteome</keyword>
<dbReference type="Pfam" id="PF01261">
    <property type="entry name" value="AP_endonuc_2"/>
    <property type="match status" value="1"/>
</dbReference>
<dbReference type="EMBL" id="CXWC01000010">
    <property type="protein sequence ID" value="CTQ70537.1"/>
    <property type="molecule type" value="Genomic_DNA"/>
</dbReference>
<evidence type="ECO:0000313" key="3">
    <source>
        <dbReference type="EMBL" id="CTQ70537.1"/>
    </source>
</evidence>
<feature type="domain" description="Xylose isomerase-like TIM barrel" evidence="2">
    <location>
        <begin position="31"/>
        <end position="249"/>
    </location>
</feature>
<name>A0A0M6ZZD2_9HYPH</name>
<proteinExistence type="predicted"/>
<gene>
    <name evidence="3" type="ORF">LA5096_02560</name>
</gene>